<keyword evidence="3" id="KW-1185">Reference proteome</keyword>
<accession>A0AA38J665</accession>
<name>A0AA38J665_9AGAR</name>
<comment type="caution">
    <text evidence="2">The sequence shown here is derived from an EMBL/GenBank/DDBJ whole genome shotgun (WGS) entry which is preliminary data.</text>
</comment>
<dbReference type="PANTHER" id="PTHR42060">
    <property type="entry name" value="NHL REPEAT-CONTAINING PROTEIN-RELATED"/>
    <property type="match status" value="1"/>
</dbReference>
<feature type="chain" id="PRO_5041256302" evidence="1">
    <location>
        <begin position="20"/>
        <end position="345"/>
    </location>
</feature>
<feature type="signal peptide" evidence="1">
    <location>
        <begin position="1"/>
        <end position="19"/>
    </location>
</feature>
<gene>
    <name evidence="2" type="ORF">DFJ43DRAFT_558554</name>
</gene>
<dbReference type="AlphaFoldDB" id="A0AA38J665"/>
<sequence length="345" mass="37044">MHWTLFTVFLASIVRSTLSMSVLERRASEATVQTVYVFPNGTVMENLAIRSNGQILASIITAPQLYLLDPHVNSSAVLVHSFDGYECVFGIAELEEDQFYVLTGNASAETLTTVTGSWSTWKVDMTLYADSVSGNVKGSSRPFVEKVADFPDTQFLNGLGVLSKENGLLYAADPFGGAINVLNVYSGLHYVAINNSYTIPGEPFTTPLGVNGVHVWQPSWEDTPYVFYSNTAQSILVRMPIHLSNGTAAGDPEIVLSGFELDDFTFDYEGNVLQAVIGSNEVLRINPHTKQYAVIAGSVNSTALAGPSSVQLGRLASDKDVAFVTLNGGGKVPGAVKMLDLGSLV</sequence>
<dbReference type="PANTHER" id="PTHR42060:SF1">
    <property type="entry name" value="NHL REPEAT-CONTAINING PROTEIN"/>
    <property type="match status" value="1"/>
</dbReference>
<dbReference type="Gene3D" id="2.120.10.30">
    <property type="entry name" value="TolB, C-terminal domain"/>
    <property type="match status" value="1"/>
</dbReference>
<dbReference type="InterPro" id="IPR011042">
    <property type="entry name" value="6-blade_b-propeller_TolB-like"/>
</dbReference>
<dbReference type="Proteomes" id="UP001176059">
    <property type="component" value="Unassembled WGS sequence"/>
</dbReference>
<dbReference type="EMBL" id="JANVFO010000043">
    <property type="protein sequence ID" value="KAJ3726505.1"/>
    <property type="molecule type" value="Genomic_DNA"/>
</dbReference>
<proteinExistence type="predicted"/>
<evidence type="ECO:0000256" key="1">
    <source>
        <dbReference type="SAM" id="SignalP"/>
    </source>
</evidence>
<reference evidence="2" key="1">
    <citation type="submission" date="2022-08" db="EMBL/GenBank/DDBJ databases">
        <authorList>
            <consortium name="DOE Joint Genome Institute"/>
            <person name="Min B."/>
            <person name="Sierra-Patev S."/>
            <person name="Naranjo-Ortiz M."/>
            <person name="Looney B."/>
            <person name="Konkel Z."/>
            <person name="Slot J.C."/>
            <person name="Sakamoto Y."/>
            <person name="Steenwyk J.L."/>
            <person name="Rokas A."/>
            <person name="Carro J."/>
            <person name="Camarero S."/>
            <person name="Ferreira P."/>
            <person name="Molpeceres G."/>
            <person name="Ruiz-duenas F.J."/>
            <person name="Serrano A."/>
            <person name="Henrissat B."/>
            <person name="Drula E."/>
            <person name="Hughes K.W."/>
            <person name="Mata J.L."/>
            <person name="Ishikawa N.K."/>
            <person name="Vargas-Isla R."/>
            <person name="Ushijima S."/>
            <person name="Smith C.A."/>
            <person name="Ahrendt S."/>
            <person name="Andreopoulos W."/>
            <person name="He G."/>
            <person name="LaButti K."/>
            <person name="Lipzen A."/>
            <person name="Ng V."/>
            <person name="Riley R."/>
            <person name="Sandor L."/>
            <person name="Barry K."/>
            <person name="Martinez A.T."/>
            <person name="Xiao Y."/>
            <person name="Gibbons J.G."/>
            <person name="Terashima K."/>
            <person name="Hibbett D.S."/>
            <person name="Grigoriev I.V."/>
        </authorList>
    </citation>
    <scope>NUCLEOTIDE SEQUENCE</scope>
    <source>
        <strain evidence="2">ET3784</strain>
    </source>
</reference>
<dbReference type="InterPro" id="IPR052998">
    <property type="entry name" value="Hetero-Diels-Alderase-like"/>
</dbReference>
<protein>
    <submittedName>
        <fullName evidence="2">Uncharacterized protein</fullName>
    </submittedName>
</protein>
<evidence type="ECO:0000313" key="2">
    <source>
        <dbReference type="EMBL" id="KAJ3726505.1"/>
    </source>
</evidence>
<evidence type="ECO:0000313" key="3">
    <source>
        <dbReference type="Proteomes" id="UP001176059"/>
    </source>
</evidence>
<organism evidence="2 3">
    <name type="scientific">Lentinula guzmanii</name>
    <dbReference type="NCBI Taxonomy" id="2804957"/>
    <lineage>
        <taxon>Eukaryota</taxon>
        <taxon>Fungi</taxon>
        <taxon>Dikarya</taxon>
        <taxon>Basidiomycota</taxon>
        <taxon>Agaricomycotina</taxon>
        <taxon>Agaricomycetes</taxon>
        <taxon>Agaricomycetidae</taxon>
        <taxon>Agaricales</taxon>
        <taxon>Marasmiineae</taxon>
        <taxon>Omphalotaceae</taxon>
        <taxon>Lentinula</taxon>
    </lineage>
</organism>
<keyword evidence="1" id="KW-0732">Signal</keyword>
<reference evidence="2" key="2">
    <citation type="journal article" date="2023" name="Proc. Natl. Acad. Sci. U.S.A.">
        <title>A global phylogenomic analysis of the shiitake genus Lentinula.</title>
        <authorList>
            <person name="Sierra-Patev S."/>
            <person name="Min B."/>
            <person name="Naranjo-Ortiz M."/>
            <person name="Looney B."/>
            <person name="Konkel Z."/>
            <person name="Slot J.C."/>
            <person name="Sakamoto Y."/>
            <person name="Steenwyk J.L."/>
            <person name="Rokas A."/>
            <person name="Carro J."/>
            <person name="Camarero S."/>
            <person name="Ferreira P."/>
            <person name="Molpeceres G."/>
            <person name="Ruiz-Duenas F.J."/>
            <person name="Serrano A."/>
            <person name="Henrissat B."/>
            <person name="Drula E."/>
            <person name="Hughes K.W."/>
            <person name="Mata J.L."/>
            <person name="Ishikawa N.K."/>
            <person name="Vargas-Isla R."/>
            <person name="Ushijima S."/>
            <person name="Smith C.A."/>
            <person name="Donoghue J."/>
            <person name="Ahrendt S."/>
            <person name="Andreopoulos W."/>
            <person name="He G."/>
            <person name="LaButti K."/>
            <person name="Lipzen A."/>
            <person name="Ng V."/>
            <person name="Riley R."/>
            <person name="Sandor L."/>
            <person name="Barry K."/>
            <person name="Martinez A.T."/>
            <person name="Xiao Y."/>
            <person name="Gibbons J.G."/>
            <person name="Terashima K."/>
            <person name="Grigoriev I.V."/>
            <person name="Hibbett D."/>
        </authorList>
    </citation>
    <scope>NUCLEOTIDE SEQUENCE</scope>
    <source>
        <strain evidence="2">ET3784</strain>
    </source>
</reference>
<dbReference type="SUPFAM" id="SSF63829">
    <property type="entry name" value="Calcium-dependent phosphotriesterase"/>
    <property type="match status" value="1"/>
</dbReference>